<evidence type="ECO:0000313" key="3">
    <source>
        <dbReference type="EMBL" id="HJC39610.1"/>
    </source>
</evidence>
<comment type="caution">
    <text evidence="3">The sequence shown here is derived from an EMBL/GenBank/DDBJ whole genome shotgun (WGS) entry which is preliminary data.</text>
</comment>
<reference evidence="3" key="1">
    <citation type="journal article" date="2021" name="PeerJ">
        <title>Extensive microbial diversity within the chicken gut microbiome revealed by metagenomics and culture.</title>
        <authorList>
            <person name="Gilroy R."/>
            <person name="Ravi A."/>
            <person name="Getino M."/>
            <person name="Pursley I."/>
            <person name="Horton D.L."/>
            <person name="Alikhan N.F."/>
            <person name="Baker D."/>
            <person name="Gharbi K."/>
            <person name="Hall N."/>
            <person name="Watson M."/>
            <person name="Adriaenssens E.M."/>
            <person name="Foster-Nyarko E."/>
            <person name="Jarju S."/>
            <person name="Secka A."/>
            <person name="Antonio M."/>
            <person name="Oren A."/>
            <person name="Chaudhuri R.R."/>
            <person name="La Ragione R."/>
            <person name="Hildebrand F."/>
            <person name="Pallen M.J."/>
        </authorList>
    </citation>
    <scope>NUCLEOTIDE SEQUENCE</scope>
    <source>
        <strain evidence="3">ChiGjej1B1-1692</strain>
    </source>
</reference>
<dbReference type="Gene3D" id="3.40.50.720">
    <property type="entry name" value="NAD(P)-binding Rossmann-like Domain"/>
    <property type="match status" value="1"/>
</dbReference>
<protein>
    <submittedName>
        <fullName evidence="3">Saccharopine dehydrogenase family protein</fullName>
    </submittedName>
</protein>
<dbReference type="InterPro" id="IPR032095">
    <property type="entry name" value="Sacchrp_dh-like_C"/>
</dbReference>
<name>A0A9D2NWA8_9FIRM</name>
<dbReference type="Pfam" id="PF03435">
    <property type="entry name" value="Sacchrp_dh_NADP"/>
    <property type="match status" value="1"/>
</dbReference>
<dbReference type="Gene3D" id="3.30.360.10">
    <property type="entry name" value="Dihydrodipicolinate Reductase, domain 2"/>
    <property type="match status" value="1"/>
</dbReference>
<dbReference type="EMBL" id="DWWK01000185">
    <property type="protein sequence ID" value="HJC39610.1"/>
    <property type="molecule type" value="Genomic_DNA"/>
</dbReference>
<evidence type="ECO:0000313" key="4">
    <source>
        <dbReference type="Proteomes" id="UP000823894"/>
    </source>
</evidence>
<proteinExistence type="predicted"/>
<organism evidence="3 4">
    <name type="scientific">Candidatus Mediterraneibacter faecigallinarum</name>
    <dbReference type="NCBI Taxonomy" id="2838669"/>
    <lineage>
        <taxon>Bacteria</taxon>
        <taxon>Bacillati</taxon>
        <taxon>Bacillota</taxon>
        <taxon>Clostridia</taxon>
        <taxon>Lachnospirales</taxon>
        <taxon>Lachnospiraceae</taxon>
        <taxon>Mediterraneibacter</taxon>
    </lineage>
</organism>
<feature type="domain" description="Saccharopine dehydrogenase NADP binding" evidence="1">
    <location>
        <begin position="4"/>
        <end position="137"/>
    </location>
</feature>
<dbReference type="InterPro" id="IPR005097">
    <property type="entry name" value="Sacchrp_dh_NADP-bd"/>
</dbReference>
<dbReference type="InterPro" id="IPR036291">
    <property type="entry name" value="NAD(P)-bd_dom_sf"/>
</dbReference>
<dbReference type="SUPFAM" id="SSF51735">
    <property type="entry name" value="NAD(P)-binding Rossmann-fold domains"/>
    <property type="match status" value="1"/>
</dbReference>
<evidence type="ECO:0000259" key="2">
    <source>
        <dbReference type="Pfam" id="PF16653"/>
    </source>
</evidence>
<dbReference type="Proteomes" id="UP000823894">
    <property type="component" value="Unassembled WGS sequence"/>
</dbReference>
<gene>
    <name evidence="3" type="ORF">H9757_11215</name>
</gene>
<sequence>MGKIMIVGCGGVGSVAVHKCCQNSDTFSEVVIASRTLSKCDALKEKLQGTTKAKITTAQVDADDTAVLTELIRKEKPDVVLNLALPYQDLLIMEACLAAGVHYIDTANYEPEDTAKFEYKWQWEYRERFEKAGLTALLGSGFDPGVTGVFSAYALKHYFDEINYIDILDCNAGDNGYPFATNFNPEINIREVSANGSYWEDGHWVETKPMEIKRTYNFPEIGKRDMYLLHHEEIESLALNIPGIKRIRFFMTFSESYLTHLKCLENVGMTSIEPVTYNGQEIIPLQFLKTLLPDPASLGPRTKGKTNIGCIFVGKKDGKEKKLYIYNTCDHQECYKEVGSQAVAYTTGVPAMIGAMLVMNGTWRKPGVFNVEEFDPDPFMDALNKWGLPWKISEDPELVD</sequence>
<dbReference type="Pfam" id="PF16653">
    <property type="entry name" value="Sacchrp_dh_C"/>
    <property type="match status" value="1"/>
</dbReference>
<reference evidence="3" key="2">
    <citation type="submission" date="2021-04" db="EMBL/GenBank/DDBJ databases">
        <authorList>
            <person name="Gilroy R."/>
        </authorList>
    </citation>
    <scope>NUCLEOTIDE SEQUENCE</scope>
    <source>
        <strain evidence="3">ChiGjej1B1-1692</strain>
    </source>
</reference>
<evidence type="ECO:0000259" key="1">
    <source>
        <dbReference type="Pfam" id="PF03435"/>
    </source>
</evidence>
<dbReference type="AlphaFoldDB" id="A0A9D2NWA8"/>
<accession>A0A9D2NWA8</accession>
<dbReference type="PANTHER" id="PTHR43796:SF2">
    <property type="entry name" value="CARBOXYNORSPERMIDINE SYNTHASE"/>
    <property type="match status" value="1"/>
</dbReference>
<feature type="domain" description="Saccharopine dehydrogenase-like C-terminal" evidence="2">
    <location>
        <begin position="141"/>
        <end position="387"/>
    </location>
</feature>
<dbReference type="PANTHER" id="PTHR43796">
    <property type="entry name" value="CARBOXYNORSPERMIDINE SYNTHASE"/>
    <property type="match status" value="1"/>
</dbReference>